<sequence length="347" mass="37422">MAKLVDLRSDTVTKPTAEMRKAMAEAEVGDDVYREDPTVNRLEELAAEIVGKEAALFVPSGTMGNQIAALTHTLPGQEVIVDPRMHIFLYEVGGLGRLSGVQTRTIETADGCYTPDQIRSAIRGNNIHFPNTGLVCLENTLNRAGGVVIPPHRLNSVADAAHEYGVPVHLDGARIFNAAAALDVDVRNLCEKMDSVMFCLSKGLAAPVGSILAGSKEFINKARKYRKLLGGGMRQAGILAAAGIIALTKMVDRLQEDHDRAKRLAYGLVEIPGLVVDLSKVQSNIVVVDCSGWGKSVEELIKILAERGLLVTPFGPYHLRMVTHKDVDDAGIDLALKIMQEVGKELA</sequence>
<evidence type="ECO:0000313" key="8">
    <source>
        <dbReference type="Proteomes" id="UP000267250"/>
    </source>
</evidence>
<dbReference type="InterPro" id="IPR023603">
    <property type="entry name" value="Low_specificity_L-TA-like"/>
</dbReference>
<accession>A0A3S9SZ94</accession>
<dbReference type="PANTHER" id="PTHR48097">
    <property type="entry name" value="L-THREONINE ALDOLASE-RELATED"/>
    <property type="match status" value="1"/>
</dbReference>
<feature type="modified residue" description="N6-(pyridoxal phosphate)lysine" evidence="5">
    <location>
        <position position="202"/>
    </location>
</feature>
<dbReference type="InterPro" id="IPR015421">
    <property type="entry name" value="PyrdxlP-dep_Trfase_major"/>
</dbReference>
<evidence type="ECO:0000256" key="1">
    <source>
        <dbReference type="ARBA" id="ARBA00001933"/>
    </source>
</evidence>
<dbReference type="GO" id="GO:0005829">
    <property type="term" value="C:cytosol"/>
    <property type="evidence" value="ECO:0007669"/>
    <property type="project" value="TreeGrafter"/>
</dbReference>
<comment type="cofactor">
    <cofactor evidence="1">
        <name>pyridoxal 5'-phosphate</name>
        <dbReference type="ChEBI" id="CHEBI:597326"/>
    </cofactor>
</comment>
<dbReference type="OrthoDB" id="9774495at2"/>
<dbReference type="InterPro" id="IPR015422">
    <property type="entry name" value="PyrdxlP-dep_Trfase_small"/>
</dbReference>
<dbReference type="GO" id="GO:0006567">
    <property type="term" value="P:L-threonine catabolic process"/>
    <property type="evidence" value="ECO:0007669"/>
    <property type="project" value="TreeGrafter"/>
</dbReference>
<keyword evidence="4" id="KW-0456">Lyase</keyword>
<dbReference type="EMBL" id="CP016379">
    <property type="protein sequence ID" value="AZR73580.1"/>
    <property type="molecule type" value="Genomic_DNA"/>
</dbReference>
<evidence type="ECO:0000259" key="6">
    <source>
        <dbReference type="Pfam" id="PF01212"/>
    </source>
</evidence>
<dbReference type="Proteomes" id="UP000267250">
    <property type="component" value="Chromosome"/>
</dbReference>
<dbReference type="KEGG" id="aft:BBF96_09370"/>
<keyword evidence="3" id="KW-0663">Pyridoxal phosphate</keyword>
<comment type="similarity">
    <text evidence="2">Belongs to the threonine aldolase family.</text>
</comment>
<dbReference type="AlphaFoldDB" id="A0A3S9SZ94"/>
<dbReference type="SUPFAM" id="SSF53383">
    <property type="entry name" value="PLP-dependent transferases"/>
    <property type="match status" value="1"/>
</dbReference>
<name>A0A3S9SZ94_9FIRM</name>
<dbReference type="Gene3D" id="3.90.1150.10">
    <property type="entry name" value="Aspartate Aminotransferase, domain 1"/>
    <property type="match status" value="1"/>
</dbReference>
<dbReference type="Pfam" id="PF01212">
    <property type="entry name" value="Beta_elim_lyase"/>
    <property type="match status" value="1"/>
</dbReference>
<dbReference type="InterPro" id="IPR015424">
    <property type="entry name" value="PyrdxlP-dep_Trfase"/>
</dbReference>
<protein>
    <submittedName>
        <fullName evidence="7">Threonine aldolase</fullName>
    </submittedName>
</protein>
<dbReference type="FunFam" id="3.90.1150.10:FF:000041">
    <property type="entry name" value="Low-specificity L-threonine aldolase"/>
    <property type="match status" value="1"/>
</dbReference>
<dbReference type="CDD" id="cd06502">
    <property type="entry name" value="TA_like"/>
    <property type="match status" value="1"/>
</dbReference>
<organism evidence="7 8">
    <name type="scientific">Anoxybacter fermentans</name>
    <dbReference type="NCBI Taxonomy" id="1323375"/>
    <lineage>
        <taxon>Bacteria</taxon>
        <taxon>Bacillati</taxon>
        <taxon>Bacillota</taxon>
        <taxon>Clostridia</taxon>
        <taxon>Halanaerobiales</taxon>
        <taxon>Anoxybacter</taxon>
    </lineage>
</organism>
<evidence type="ECO:0000256" key="3">
    <source>
        <dbReference type="ARBA" id="ARBA00022898"/>
    </source>
</evidence>
<evidence type="ECO:0000256" key="4">
    <source>
        <dbReference type="ARBA" id="ARBA00023239"/>
    </source>
</evidence>
<reference evidence="7 8" key="1">
    <citation type="submission" date="2016-07" db="EMBL/GenBank/DDBJ databases">
        <title>Genome and transcriptome analysis of iron-reducing fermentative bacteria Anoxybacter fermentans.</title>
        <authorList>
            <person name="Zeng X."/>
            <person name="Shao Z."/>
        </authorList>
    </citation>
    <scope>NUCLEOTIDE SEQUENCE [LARGE SCALE GENOMIC DNA]</scope>
    <source>
        <strain evidence="7 8">DY22613</strain>
    </source>
</reference>
<feature type="domain" description="Aromatic amino acid beta-eliminating lyase/threonine aldolase" evidence="6">
    <location>
        <begin position="6"/>
        <end position="290"/>
    </location>
</feature>
<dbReference type="GO" id="GO:0008732">
    <property type="term" value="F:L-allo-threonine aldolase activity"/>
    <property type="evidence" value="ECO:0007669"/>
    <property type="project" value="TreeGrafter"/>
</dbReference>
<evidence type="ECO:0000256" key="5">
    <source>
        <dbReference type="PIRSR" id="PIRSR017617-1"/>
    </source>
</evidence>
<dbReference type="PIRSF" id="PIRSF017617">
    <property type="entry name" value="Thr_aldolase"/>
    <property type="match status" value="1"/>
</dbReference>
<evidence type="ECO:0000256" key="2">
    <source>
        <dbReference type="ARBA" id="ARBA00006966"/>
    </source>
</evidence>
<dbReference type="Gene3D" id="3.40.640.10">
    <property type="entry name" value="Type I PLP-dependent aspartate aminotransferase-like (Major domain)"/>
    <property type="match status" value="1"/>
</dbReference>
<evidence type="ECO:0000313" key="7">
    <source>
        <dbReference type="EMBL" id="AZR73580.1"/>
    </source>
</evidence>
<dbReference type="PANTHER" id="PTHR48097:SF9">
    <property type="entry name" value="L-THREONINE ALDOLASE"/>
    <property type="match status" value="1"/>
</dbReference>
<dbReference type="InterPro" id="IPR001597">
    <property type="entry name" value="ArAA_b-elim_lyase/Thr_aldolase"/>
</dbReference>
<dbReference type="RefSeq" id="WP_127016919.1">
    <property type="nucleotide sequence ID" value="NZ_CP016379.1"/>
</dbReference>
<dbReference type="NCBIfam" id="NF041359">
    <property type="entry name" value="GntG_guanitoxin"/>
    <property type="match status" value="1"/>
</dbReference>
<dbReference type="FunFam" id="3.40.640.10:FF:000030">
    <property type="entry name" value="Low-specificity L-threonine aldolase"/>
    <property type="match status" value="1"/>
</dbReference>
<proteinExistence type="inferred from homology"/>
<keyword evidence="8" id="KW-1185">Reference proteome</keyword>
<dbReference type="NCBIfam" id="NF007825">
    <property type="entry name" value="PRK10534.1"/>
    <property type="match status" value="1"/>
</dbReference>
<dbReference type="GO" id="GO:0006545">
    <property type="term" value="P:glycine biosynthetic process"/>
    <property type="evidence" value="ECO:0007669"/>
    <property type="project" value="TreeGrafter"/>
</dbReference>
<gene>
    <name evidence="7" type="ORF">BBF96_09370</name>
</gene>